<sequence>MVTGIEAAGLALGIFPILIKGIRFYIDGVGTIKDWWRYKGVLSRLVRQLETEQLKFENTCGHLLEGLVTAGEATDLVGGIGWDNPAFQEILGQRHNPKMVKVFTESVQALHRHLEQLSKDVGVFDNSAASSLDKKTRKRFWKSLKLVLQQNDHNTLLQAVRQINEDLSTLTMQRIQTVIIQKPAQDLAKHYNRCRSYAKSLYDVFQERLLSDACQCAVPHTASLRLQATSTTALINEDNQRPTVYFGFENTMITGKIPGDWRALEFEPFQRDTDDDQYPAEAEKGDIEHITMTYATALASAEHIENLCSAVERATSPGRYPENCMGILIDRSNGWLHRVFPPSTVSCSCFLPTAISLEELLSLQCLSMRKRLELGLRLASALLKLHETGWWNENWGKRDIFFLQKKARRQATDGRGIIEVCDPIVDEPLVRRAFSASARLGSSPPPKTTSSSPVEYDRSLCSLGIILIELWYQCRIEDLRSPHQLQNHDDEFPDYETAQNRLGKLMTDAGESYGLAVSRSLGGLNGPVGVSRHVAKSLKDNLFTSEVHENIVCLLEKNLEVPITANSKQFREAPLTHVSRCLAAIYLGSDSSVLLKIIAAALPGEFLLVSSHFLSSPFSLCSIYFKLVSRGLVFAFEAAVLQNVQVASFFLTASPVTISPHSFYAPNQMVSP</sequence>
<evidence type="ECO:0000313" key="2">
    <source>
        <dbReference type="EMBL" id="KAA8894846.1"/>
    </source>
</evidence>
<dbReference type="PANTHER" id="PTHR35186">
    <property type="entry name" value="ANK_REP_REGION DOMAIN-CONTAINING PROTEIN"/>
    <property type="match status" value="1"/>
</dbReference>
<protein>
    <recommendedName>
        <fullName evidence="1">DUF7580 domain-containing protein</fullName>
    </recommendedName>
</protein>
<feature type="domain" description="DUF7580" evidence="1">
    <location>
        <begin position="190"/>
        <end position="560"/>
    </location>
</feature>
<dbReference type="EMBL" id="VXIS01000306">
    <property type="protein sequence ID" value="KAA8894846.1"/>
    <property type="molecule type" value="Genomic_DNA"/>
</dbReference>
<organism evidence="2 3">
    <name type="scientific">Sphaerosporella brunnea</name>
    <dbReference type="NCBI Taxonomy" id="1250544"/>
    <lineage>
        <taxon>Eukaryota</taxon>
        <taxon>Fungi</taxon>
        <taxon>Dikarya</taxon>
        <taxon>Ascomycota</taxon>
        <taxon>Pezizomycotina</taxon>
        <taxon>Pezizomycetes</taxon>
        <taxon>Pezizales</taxon>
        <taxon>Pyronemataceae</taxon>
        <taxon>Sphaerosporella</taxon>
    </lineage>
</organism>
<name>A0A5J5EIT0_9PEZI</name>
<gene>
    <name evidence="2" type="ORF">FN846DRAFT_785833</name>
</gene>
<dbReference type="InterPro" id="IPR056002">
    <property type="entry name" value="DUF7580"/>
</dbReference>
<dbReference type="PANTHER" id="PTHR35186:SF4">
    <property type="entry name" value="PRION-INHIBITION AND PROPAGATION HELO DOMAIN-CONTAINING PROTEIN"/>
    <property type="match status" value="1"/>
</dbReference>
<reference evidence="2 3" key="1">
    <citation type="submission" date="2019-09" db="EMBL/GenBank/DDBJ databases">
        <title>Draft genome of the ectomycorrhizal ascomycete Sphaerosporella brunnea.</title>
        <authorList>
            <consortium name="DOE Joint Genome Institute"/>
            <person name="Benucci G.M."/>
            <person name="Marozzi G."/>
            <person name="Antonielli L."/>
            <person name="Sanchez S."/>
            <person name="Marco P."/>
            <person name="Wang X."/>
            <person name="Falini L.B."/>
            <person name="Barry K."/>
            <person name="Haridas S."/>
            <person name="Lipzen A."/>
            <person name="Labutti K."/>
            <person name="Grigoriev I.V."/>
            <person name="Murat C."/>
            <person name="Martin F."/>
            <person name="Albertini E."/>
            <person name="Donnini D."/>
            <person name="Bonito G."/>
        </authorList>
    </citation>
    <scope>NUCLEOTIDE SEQUENCE [LARGE SCALE GENOMIC DNA]</scope>
    <source>
        <strain evidence="2 3">Sb_GMNB300</strain>
    </source>
</reference>
<dbReference type="Proteomes" id="UP000326924">
    <property type="component" value="Unassembled WGS sequence"/>
</dbReference>
<accession>A0A5J5EIT0</accession>
<dbReference type="OrthoDB" id="3565018at2759"/>
<keyword evidence="3" id="KW-1185">Reference proteome</keyword>
<proteinExistence type="predicted"/>
<dbReference type="InParanoid" id="A0A5J5EIT0"/>
<dbReference type="Pfam" id="PF24476">
    <property type="entry name" value="DUF7580"/>
    <property type="match status" value="1"/>
</dbReference>
<evidence type="ECO:0000313" key="3">
    <source>
        <dbReference type="Proteomes" id="UP000326924"/>
    </source>
</evidence>
<dbReference type="AlphaFoldDB" id="A0A5J5EIT0"/>
<comment type="caution">
    <text evidence="2">The sequence shown here is derived from an EMBL/GenBank/DDBJ whole genome shotgun (WGS) entry which is preliminary data.</text>
</comment>
<evidence type="ECO:0000259" key="1">
    <source>
        <dbReference type="Pfam" id="PF24476"/>
    </source>
</evidence>